<feature type="compositionally biased region" description="Acidic residues" evidence="1">
    <location>
        <begin position="78"/>
        <end position="88"/>
    </location>
</feature>
<name>A0A699VQI1_TANCI</name>
<comment type="caution">
    <text evidence="2">The sequence shown here is derived from an EMBL/GenBank/DDBJ whole genome shotgun (WGS) entry which is preliminary data.</text>
</comment>
<evidence type="ECO:0000256" key="1">
    <source>
        <dbReference type="SAM" id="MobiDB-lite"/>
    </source>
</evidence>
<dbReference type="AlphaFoldDB" id="A0A699VQI1"/>
<protein>
    <submittedName>
        <fullName evidence="2">Uncharacterized protein</fullName>
    </submittedName>
</protein>
<sequence length="88" mass="9440">VGTQNGLIGVQGNGIQHQIGNGNLVAAHAEGNATGQNANQIRCYNCRGLEEQYTELLEPIPEPQQVPQTDNNVISEVNDVEQDGETVE</sequence>
<feature type="compositionally biased region" description="Polar residues" evidence="1">
    <location>
        <begin position="65"/>
        <end position="75"/>
    </location>
</feature>
<feature type="region of interest" description="Disordered" evidence="1">
    <location>
        <begin position="62"/>
        <end position="88"/>
    </location>
</feature>
<reference evidence="2" key="1">
    <citation type="journal article" date="2019" name="Sci. Rep.">
        <title>Draft genome of Tanacetum cinerariifolium, the natural source of mosquito coil.</title>
        <authorList>
            <person name="Yamashiro T."/>
            <person name="Shiraishi A."/>
            <person name="Satake H."/>
            <person name="Nakayama K."/>
        </authorList>
    </citation>
    <scope>NUCLEOTIDE SEQUENCE</scope>
</reference>
<dbReference type="EMBL" id="BKCJ011474398">
    <property type="protein sequence ID" value="GFD36643.1"/>
    <property type="molecule type" value="Genomic_DNA"/>
</dbReference>
<evidence type="ECO:0000313" key="2">
    <source>
        <dbReference type="EMBL" id="GFD36643.1"/>
    </source>
</evidence>
<accession>A0A699VQI1</accession>
<proteinExistence type="predicted"/>
<gene>
    <name evidence="2" type="ORF">Tci_908612</name>
</gene>
<organism evidence="2">
    <name type="scientific">Tanacetum cinerariifolium</name>
    <name type="common">Dalmatian daisy</name>
    <name type="synonym">Chrysanthemum cinerariifolium</name>
    <dbReference type="NCBI Taxonomy" id="118510"/>
    <lineage>
        <taxon>Eukaryota</taxon>
        <taxon>Viridiplantae</taxon>
        <taxon>Streptophyta</taxon>
        <taxon>Embryophyta</taxon>
        <taxon>Tracheophyta</taxon>
        <taxon>Spermatophyta</taxon>
        <taxon>Magnoliopsida</taxon>
        <taxon>eudicotyledons</taxon>
        <taxon>Gunneridae</taxon>
        <taxon>Pentapetalae</taxon>
        <taxon>asterids</taxon>
        <taxon>campanulids</taxon>
        <taxon>Asterales</taxon>
        <taxon>Asteraceae</taxon>
        <taxon>Asteroideae</taxon>
        <taxon>Anthemideae</taxon>
        <taxon>Anthemidinae</taxon>
        <taxon>Tanacetum</taxon>
    </lineage>
</organism>
<feature type="non-terminal residue" evidence="2">
    <location>
        <position position="1"/>
    </location>
</feature>
<feature type="non-terminal residue" evidence="2">
    <location>
        <position position="88"/>
    </location>
</feature>